<evidence type="ECO:0000313" key="3">
    <source>
        <dbReference type="Proteomes" id="UP000776700"/>
    </source>
</evidence>
<dbReference type="Proteomes" id="UP000776700">
    <property type="component" value="Unassembled WGS sequence"/>
</dbReference>
<gene>
    <name evidence="2" type="ORF">K8V90_04055</name>
</gene>
<organism evidence="2 3">
    <name type="scientific">Romboutsia timonensis</name>
    <dbReference type="NCBI Taxonomy" id="1776391"/>
    <lineage>
        <taxon>Bacteria</taxon>
        <taxon>Bacillati</taxon>
        <taxon>Bacillota</taxon>
        <taxon>Clostridia</taxon>
        <taxon>Peptostreptococcales</taxon>
        <taxon>Peptostreptococcaceae</taxon>
        <taxon>Romboutsia</taxon>
    </lineage>
</organism>
<feature type="transmembrane region" description="Helical" evidence="1">
    <location>
        <begin position="54"/>
        <end position="71"/>
    </location>
</feature>
<keyword evidence="1" id="KW-0472">Membrane</keyword>
<sequence>MNIFEILLGQIPEAIYFAVFMIFAKRLTEKRLLYVTLMIVEYLLLKQLLSFTVWFQVAYTFITFIILKFLYKEKSQLTDIFTFCISSVCLMLINAILFFTVCKYTSNYILYVIIDRIGLFLFLLCFNNKLYKIQGLYKLLWNRNDNKKKPIKSTTFRCINLVIFNTMFYVLNMGMIYCIYLRNVR</sequence>
<keyword evidence="1" id="KW-0812">Transmembrane</keyword>
<name>A0A921N0S3_9FIRM</name>
<feature type="transmembrane region" description="Helical" evidence="1">
    <location>
        <begin position="80"/>
        <end position="102"/>
    </location>
</feature>
<proteinExistence type="predicted"/>
<protein>
    <submittedName>
        <fullName evidence="2">Uncharacterized protein</fullName>
    </submittedName>
</protein>
<accession>A0A921N0S3</accession>
<keyword evidence="1" id="KW-1133">Transmembrane helix</keyword>
<evidence type="ECO:0000256" key="1">
    <source>
        <dbReference type="SAM" id="Phobius"/>
    </source>
</evidence>
<feature type="transmembrane region" description="Helical" evidence="1">
    <location>
        <begin position="108"/>
        <end position="126"/>
    </location>
</feature>
<dbReference type="EMBL" id="DYUB01000133">
    <property type="protein sequence ID" value="HJG96260.1"/>
    <property type="molecule type" value="Genomic_DNA"/>
</dbReference>
<comment type="caution">
    <text evidence="2">The sequence shown here is derived from an EMBL/GenBank/DDBJ whole genome shotgun (WGS) entry which is preliminary data.</text>
</comment>
<evidence type="ECO:0000313" key="2">
    <source>
        <dbReference type="EMBL" id="HJG96260.1"/>
    </source>
</evidence>
<feature type="transmembrane region" description="Helical" evidence="1">
    <location>
        <begin position="158"/>
        <end position="182"/>
    </location>
</feature>
<dbReference type="AlphaFoldDB" id="A0A921N0S3"/>
<reference evidence="2" key="2">
    <citation type="submission" date="2021-09" db="EMBL/GenBank/DDBJ databases">
        <authorList>
            <person name="Gilroy R."/>
        </authorList>
    </citation>
    <scope>NUCLEOTIDE SEQUENCE</scope>
    <source>
        <strain evidence="2">1277</strain>
    </source>
</reference>
<feature type="transmembrane region" description="Helical" evidence="1">
    <location>
        <begin position="6"/>
        <end position="24"/>
    </location>
</feature>
<reference evidence="2" key="1">
    <citation type="journal article" date="2021" name="PeerJ">
        <title>Extensive microbial diversity within the chicken gut microbiome revealed by metagenomics and culture.</title>
        <authorList>
            <person name="Gilroy R."/>
            <person name="Ravi A."/>
            <person name="Getino M."/>
            <person name="Pursley I."/>
            <person name="Horton D.L."/>
            <person name="Alikhan N.F."/>
            <person name="Baker D."/>
            <person name="Gharbi K."/>
            <person name="Hall N."/>
            <person name="Watson M."/>
            <person name="Adriaenssens E.M."/>
            <person name="Foster-Nyarko E."/>
            <person name="Jarju S."/>
            <person name="Secka A."/>
            <person name="Antonio M."/>
            <person name="Oren A."/>
            <person name="Chaudhuri R.R."/>
            <person name="La Ragione R."/>
            <person name="Hildebrand F."/>
            <person name="Pallen M.J."/>
        </authorList>
    </citation>
    <scope>NUCLEOTIDE SEQUENCE</scope>
    <source>
        <strain evidence="2">1277</strain>
    </source>
</reference>